<evidence type="ECO:0000256" key="6">
    <source>
        <dbReference type="PROSITE-ProRule" id="PRU00169"/>
    </source>
</evidence>
<dbReference type="GO" id="GO:0003700">
    <property type="term" value="F:DNA-binding transcription factor activity"/>
    <property type="evidence" value="ECO:0007669"/>
    <property type="project" value="InterPro"/>
</dbReference>
<dbReference type="Pfam" id="PF12833">
    <property type="entry name" value="HTH_18"/>
    <property type="match status" value="1"/>
</dbReference>
<dbReference type="PROSITE" id="PS50110">
    <property type="entry name" value="RESPONSE_REGULATORY"/>
    <property type="match status" value="1"/>
</dbReference>
<dbReference type="AlphaFoldDB" id="A0A239EXK2"/>
<dbReference type="PROSITE" id="PS00041">
    <property type="entry name" value="HTH_ARAC_FAMILY_1"/>
    <property type="match status" value="1"/>
</dbReference>
<dbReference type="Proteomes" id="UP000198304">
    <property type="component" value="Unassembled WGS sequence"/>
</dbReference>
<dbReference type="SUPFAM" id="SSF46689">
    <property type="entry name" value="Homeodomain-like"/>
    <property type="match status" value="2"/>
</dbReference>
<dbReference type="PANTHER" id="PTHR43280">
    <property type="entry name" value="ARAC-FAMILY TRANSCRIPTIONAL REGULATOR"/>
    <property type="match status" value="1"/>
</dbReference>
<comment type="function">
    <text evidence="5">May play the central regulatory role in sporulation. It may be an element of the effector pathway responsible for the activation of sporulation genes in response to nutritional stress. Spo0A may act in concert with spo0H (a sigma factor) to control the expression of some genes that are critical to the sporulation process.</text>
</comment>
<keyword evidence="6" id="KW-0597">Phosphoprotein</keyword>
<evidence type="ECO:0000256" key="4">
    <source>
        <dbReference type="ARBA" id="ARBA00023163"/>
    </source>
</evidence>
<feature type="domain" description="Response regulatory" evidence="8">
    <location>
        <begin position="2"/>
        <end position="118"/>
    </location>
</feature>
<dbReference type="Gene3D" id="1.10.10.60">
    <property type="entry name" value="Homeodomain-like"/>
    <property type="match status" value="2"/>
</dbReference>
<dbReference type="InterPro" id="IPR020449">
    <property type="entry name" value="Tscrpt_reg_AraC-type_HTH"/>
</dbReference>
<dbReference type="PROSITE" id="PS01124">
    <property type="entry name" value="HTH_ARAC_FAMILY_2"/>
    <property type="match status" value="1"/>
</dbReference>
<feature type="domain" description="HTH araC/xylS-type" evidence="7">
    <location>
        <begin position="144"/>
        <end position="242"/>
    </location>
</feature>
<protein>
    <recommendedName>
        <fullName evidence="1">Stage 0 sporulation protein A homolog</fullName>
    </recommendedName>
</protein>
<keyword evidence="10" id="KW-1185">Reference proteome</keyword>
<evidence type="ECO:0000256" key="3">
    <source>
        <dbReference type="ARBA" id="ARBA00023125"/>
    </source>
</evidence>
<dbReference type="InterPro" id="IPR018060">
    <property type="entry name" value="HTH_AraC"/>
</dbReference>
<dbReference type="SMART" id="SM00342">
    <property type="entry name" value="HTH_ARAC"/>
    <property type="match status" value="1"/>
</dbReference>
<dbReference type="GO" id="GO:0043565">
    <property type="term" value="F:sequence-specific DNA binding"/>
    <property type="evidence" value="ECO:0007669"/>
    <property type="project" value="InterPro"/>
</dbReference>
<dbReference type="CDD" id="cd17536">
    <property type="entry name" value="REC_YesN-like"/>
    <property type="match status" value="1"/>
</dbReference>
<dbReference type="RefSeq" id="WP_207652549.1">
    <property type="nucleotide sequence ID" value="NZ_FZOJ01000011.1"/>
</dbReference>
<evidence type="ECO:0000256" key="1">
    <source>
        <dbReference type="ARBA" id="ARBA00018672"/>
    </source>
</evidence>
<evidence type="ECO:0000313" key="9">
    <source>
        <dbReference type="EMBL" id="SNS48642.1"/>
    </source>
</evidence>
<dbReference type="InterPro" id="IPR018062">
    <property type="entry name" value="HTH_AraC-typ_CS"/>
</dbReference>
<dbReference type="InterPro" id="IPR001789">
    <property type="entry name" value="Sig_transdc_resp-reg_receiver"/>
</dbReference>
<proteinExistence type="predicted"/>
<dbReference type="SMART" id="SM00448">
    <property type="entry name" value="REC"/>
    <property type="match status" value="1"/>
</dbReference>
<dbReference type="Gene3D" id="3.40.50.2300">
    <property type="match status" value="1"/>
</dbReference>
<dbReference type="InterPro" id="IPR009057">
    <property type="entry name" value="Homeodomain-like_sf"/>
</dbReference>
<gene>
    <name evidence="9" type="ORF">SAMN05446037_101154</name>
</gene>
<evidence type="ECO:0000256" key="5">
    <source>
        <dbReference type="ARBA" id="ARBA00024867"/>
    </source>
</evidence>
<evidence type="ECO:0000313" key="10">
    <source>
        <dbReference type="Proteomes" id="UP000198304"/>
    </source>
</evidence>
<evidence type="ECO:0000259" key="8">
    <source>
        <dbReference type="PROSITE" id="PS50110"/>
    </source>
</evidence>
<sequence length="246" mass="28791">MKLLIVDDEKMMKEYTKFVIQEENLPITVFEASNGEEAIALAEKLQPDVIFMDIKMPQVNGLEATETIKQQQPSATVIFLSAYDKFEYAQKALRLGAYDYLLKPIPPKDLKNLLKRLLDDQKQRQAAVPQEEKQQEIYEDQVILKAKEYVEDHYHSKIHLQNVADYVGLSSTYFSKFFKQKTAVNFSNYLNQVRIQKSKELMRNPNLSLNEISYRVGYEDLSYFSIVFQRYEGITPTGYRRQLMTK</sequence>
<dbReference type="Pfam" id="PF00072">
    <property type="entry name" value="Response_reg"/>
    <property type="match status" value="1"/>
</dbReference>
<reference evidence="10" key="1">
    <citation type="submission" date="2017-06" db="EMBL/GenBank/DDBJ databases">
        <authorList>
            <person name="Varghese N."/>
            <person name="Submissions S."/>
        </authorList>
    </citation>
    <scope>NUCLEOTIDE SEQUENCE [LARGE SCALE GENOMIC DNA]</scope>
    <source>
        <strain evidence="10">SCA</strain>
    </source>
</reference>
<organism evidence="9 10">
    <name type="scientific">Anaerovirgula multivorans</name>
    <dbReference type="NCBI Taxonomy" id="312168"/>
    <lineage>
        <taxon>Bacteria</taxon>
        <taxon>Bacillati</taxon>
        <taxon>Bacillota</taxon>
        <taxon>Clostridia</taxon>
        <taxon>Peptostreptococcales</taxon>
        <taxon>Natronincolaceae</taxon>
        <taxon>Anaerovirgula</taxon>
    </lineage>
</organism>
<evidence type="ECO:0000259" key="7">
    <source>
        <dbReference type="PROSITE" id="PS01124"/>
    </source>
</evidence>
<dbReference type="InterPro" id="IPR011006">
    <property type="entry name" value="CheY-like_superfamily"/>
</dbReference>
<evidence type="ECO:0000256" key="2">
    <source>
        <dbReference type="ARBA" id="ARBA00023015"/>
    </source>
</evidence>
<feature type="modified residue" description="4-aspartylphosphate" evidence="6">
    <location>
        <position position="53"/>
    </location>
</feature>
<dbReference type="SUPFAM" id="SSF52172">
    <property type="entry name" value="CheY-like"/>
    <property type="match status" value="1"/>
</dbReference>
<dbReference type="PRINTS" id="PR00032">
    <property type="entry name" value="HTHARAC"/>
</dbReference>
<dbReference type="GO" id="GO:0000160">
    <property type="term" value="P:phosphorelay signal transduction system"/>
    <property type="evidence" value="ECO:0007669"/>
    <property type="project" value="InterPro"/>
</dbReference>
<accession>A0A239EXK2</accession>
<keyword evidence="4" id="KW-0804">Transcription</keyword>
<dbReference type="EMBL" id="FZOJ01000011">
    <property type="protein sequence ID" value="SNS48642.1"/>
    <property type="molecule type" value="Genomic_DNA"/>
</dbReference>
<dbReference type="PANTHER" id="PTHR43280:SF28">
    <property type="entry name" value="HTH-TYPE TRANSCRIPTIONAL ACTIVATOR RHAS"/>
    <property type="match status" value="1"/>
</dbReference>
<name>A0A239EXK2_9FIRM</name>
<keyword evidence="2" id="KW-0805">Transcription regulation</keyword>
<keyword evidence="3" id="KW-0238">DNA-binding</keyword>